<organism evidence="2 3">
    <name type="scientific">Artemisia annua</name>
    <name type="common">Sweet wormwood</name>
    <dbReference type="NCBI Taxonomy" id="35608"/>
    <lineage>
        <taxon>Eukaryota</taxon>
        <taxon>Viridiplantae</taxon>
        <taxon>Streptophyta</taxon>
        <taxon>Embryophyta</taxon>
        <taxon>Tracheophyta</taxon>
        <taxon>Spermatophyta</taxon>
        <taxon>Magnoliopsida</taxon>
        <taxon>eudicotyledons</taxon>
        <taxon>Gunneridae</taxon>
        <taxon>Pentapetalae</taxon>
        <taxon>asterids</taxon>
        <taxon>campanulids</taxon>
        <taxon>Asterales</taxon>
        <taxon>Asteraceae</taxon>
        <taxon>Asteroideae</taxon>
        <taxon>Anthemideae</taxon>
        <taxon>Artemisiinae</taxon>
        <taxon>Artemisia</taxon>
    </lineage>
</organism>
<name>A0A2U1L2B4_ARTAN</name>
<feature type="region of interest" description="Disordered" evidence="1">
    <location>
        <begin position="26"/>
        <end position="89"/>
    </location>
</feature>
<sequence>MDYTQLTVLVLFQRRYSVLREELWEKDGEKQGQSKGKASTTCTHHSTPKAETVADQSTETSSAAQQVTPDSLRGSNNPAYKPNNRKRRPRQGDDLLLEAWSICNNGWRLKKKWWAPWYSGLIQFWISAIDNASEIREGTTLLPYCGFPLLLCLKVEKTIAKKPPSTAIGAARANLKHVVFEGYQIGGITAGQLTTIAEVENFPGFPGRITGPNLMERQ</sequence>
<evidence type="ECO:0000313" key="3">
    <source>
        <dbReference type="Proteomes" id="UP000245207"/>
    </source>
</evidence>
<gene>
    <name evidence="2" type="ORF">CTI12_AA538870</name>
</gene>
<reference evidence="2 3" key="1">
    <citation type="journal article" date="2018" name="Mol. Plant">
        <title>The genome of Artemisia annua provides insight into the evolution of Asteraceae family and artemisinin biosynthesis.</title>
        <authorList>
            <person name="Shen Q."/>
            <person name="Zhang L."/>
            <person name="Liao Z."/>
            <person name="Wang S."/>
            <person name="Yan T."/>
            <person name="Shi P."/>
            <person name="Liu M."/>
            <person name="Fu X."/>
            <person name="Pan Q."/>
            <person name="Wang Y."/>
            <person name="Lv Z."/>
            <person name="Lu X."/>
            <person name="Zhang F."/>
            <person name="Jiang W."/>
            <person name="Ma Y."/>
            <person name="Chen M."/>
            <person name="Hao X."/>
            <person name="Li L."/>
            <person name="Tang Y."/>
            <person name="Lv G."/>
            <person name="Zhou Y."/>
            <person name="Sun X."/>
            <person name="Brodelius P.E."/>
            <person name="Rose J.K.C."/>
            <person name="Tang K."/>
        </authorList>
    </citation>
    <scope>NUCLEOTIDE SEQUENCE [LARGE SCALE GENOMIC DNA]</scope>
    <source>
        <strain evidence="3">cv. Huhao1</strain>
        <tissue evidence="2">Leaf</tissue>
    </source>
</reference>
<dbReference type="EMBL" id="PKPP01012013">
    <property type="protein sequence ID" value="PWA43110.1"/>
    <property type="molecule type" value="Genomic_DNA"/>
</dbReference>
<comment type="caution">
    <text evidence="2">The sequence shown here is derived from an EMBL/GenBank/DDBJ whole genome shotgun (WGS) entry which is preliminary data.</text>
</comment>
<accession>A0A2U1L2B4</accession>
<dbReference type="InterPro" id="IPR036188">
    <property type="entry name" value="FAD/NAD-bd_sf"/>
</dbReference>
<proteinExistence type="predicted"/>
<dbReference type="PRINTS" id="PR00469">
    <property type="entry name" value="PNDRDTASEII"/>
</dbReference>
<evidence type="ECO:0000313" key="2">
    <source>
        <dbReference type="EMBL" id="PWA43110.1"/>
    </source>
</evidence>
<feature type="compositionally biased region" description="Polar residues" evidence="1">
    <location>
        <begin position="54"/>
        <end position="78"/>
    </location>
</feature>
<evidence type="ECO:0000256" key="1">
    <source>
        <dbReference type="SAM" id="MobiDB-lite"/>
    </source>
</evidence>
<keyword evidence="3" id="KW-1185">Reference proteome</keyword>
<dbReference type="Proteomes" id="UP000245207">
    <property type="component" value="Unassembled WGS sequence"/>
</dbReference>
<dbReference type="AlphaFoldDB" id="A0A2U1L2B4"/>
<protein>
    <submittedName>
        <fullName evidence="2">Thioredoxin reductase NTRC</fullName>
    </submittedName>
</protein>
<feature type="compositionally biased region" description="Polar residues" evidence="1">
    <location>
        <begin position="33"/>
        <end position="45"/>
    </location>
</feature>
<dbReference type="OrthoDB" id="371245at2759"/>
<dbReference type="STRING" id="35608.A0A2U1L2B4"/>
<dbReference type="Gene3D" id="3.50.50.60">
    <property type="entry name" value="FAD/NAD(P)-binding domain"/>
    <property type="match status" value="1"/>
</dbReference>